<evidence type="ECO:0000256" key="2">
    <source>
        <dbReference type="ARBA" id="ARBA00002631"/>
    </source>
</evidence>
<dbReference type="InterPro" id="IPR005122">
    <property type="entry name" value="Uracil-DNA_glycosylase-like"/>
</dbReference>
<dbReference type="NCBIfam" id="NF003589">
    <property type="entry name" value="PRK05254.1-2"/>
    <property type="match status" value="1"/>
</dbReference>
<dbReference type="FunFam" id="3.40.470.10:FF:000001">
    <property type="entry name" value="Uracil-DNA glycosylase"/>
    <property type="match status" value="1"/>
</dbReference>
<accession>A0A7M1AU62</accession>
<feature type="domain" description="Uracil-DNA glycosylase-like" evidence="12">
    <location>
        <begin position="53"/>
        <end position="213"/>
    </location>
</feature>
<dbReference type="Pfam" id="PF03167">
    <property type="entry name" value="UDG"/>
    <property type="match status" value="1"/>
</dbReference>
<dbReference type="RefSeq" id="WP_193114375.1">
    <property type="nucleotide sequence ID" value="NZ_CP041165.1"/>
</dbReference>
<dbReference type="NCBIfam" id="NF003592">
    <property type="entry name" value="PRK05254.1-5"/>
    <property type="match status" value="1"/>
</dbReference>
<evidence type="ECO:0000259" key="12">
    <source>
        <dbReference type="SMART" id="SM00986"/>
    </source>
</evidence>
<dbReference type="PANTHER" id="PTHR11264:SF0">
    <property type="entry name" value="URACIL-DNA GLYCOSYLASE"/>
    <property type="match status" value="1"/>
</dbReference>
<evidence type="ECO:0000256" key="1">
    <source>
        <dbReference type="ARBA" id="ARBA00001400"/>
    </source>
</evidence>
<keyword evidence="6 9" id="KW-0227">DNA damage</keyword>
<comment type="subcellular location">
    <subcellularLocation>
        <location evidence="9">Cytoplasm</location>
    </subcellularLocation>
</comment>
<dbReference type="AlphaFoldDB" id="A0A7M1AU62"/>
<dbReference type="CDD" id="cd10027">
    <property type="entry name" value="UDG-F1-like"/>
    <property type="match status" value="1"/>
</dbReference>
<dbReference type="NCBIfam" id="NF003591">
    <property type="entry name" value="PRK05254.1-4"/>
    <property type="match status" value="1"/>
</dbReference>
<evidence type="ECO:0000256" key="5">
    <source>
        <dbReference type="ARBA" id="ARBA00018429"/>
    </source>
</evidence>
<dbReference type="InterPro" id="IPR018085">
    <property type="entry name" value="Ura-DNA_Glyclase_AS"/>
</dbReference>
<dbReference type="InterPro" id="IPR036895">
    <property type="entry name" value="Uracil-DNA_glycosylase-like_sf"/>
</dbReference>
<keyword evidence="7 9" id="KW-0378">Hydrolase</keyword>
<protein>
    <recommendedName>
        <fullName evidence="5 9">Uracil-DNA glycosylase</fullName>
        <shortName evidence="9">UDG</shortName>
        <ecNumber evidence="4 9">3.2.2.27</ecNumber>
    </recommendedName>
</protein>
<name>A0A7M1AU62_9BACT</name>
<dbReference type="HAMAP" id="MF_00148">
    <property type="entry name" value="UDG"/>
    <property type="match status" value="1"/>
</dbReference>
<evidence type="ECO:0000256" key="11">
    <source>
        <dbReference type="RuleBase" id="RU003780"/>
    </source>
</evidence>
<keyword evidence="14" id="KW-1185">Reference proteome</keyword>
<evidence type="ECO:0000313" key="14">
    <source>
        <dbReference type="Proteomes" id="UP000593910"/>
    </source>
</evidence>
<feature type="active site" description="Proton acceptor" evidence="9 10">
    <location>
        <position position="68"/>
    </location>
</feature>
<dbReference type="GO" id="GO:0004844">
    <property type="term" value="F:uracil DNA N-glycosylase activity"/>
    <property type="evidence" value="ECO:0007669"/>
    <property type="project" value="UniProtKB-UniRule"/>
</dbReference>
<proteinExistence type="inferred from homology"/>
<evidence type="ECO:0000256" key="7">
    <source>
        <dbReference type="ARBA" id="ARBA00022801"/>
    </source>
</evidence>
<dbReference type="SUPFAM" id="SSF52141">
    <property type="entry name" value="Uracil-DNA glycosylase-like"/>
    <property type="match status" value="1"/>
</dbReference>
<dbReference type="EMBL" id="CP041165">
    <property type="protein sequence ID" value="QOP40955.1"/>
    <property type="molecule type" value="Genomic_DNA"/>
</dbReference>
<dbReference type="Proteomes" id="UP000593910">
    <property type="component" value="Chromosome"/>
</dbReference>
<evidence type="ECO:0000256" key="6">
    <source>
        <dbReference type="ARBA" id="ARBA00022763"/>
    </source>
</evidence>
<keyword evidence="13" id="KW-0326">Glycosidase</keyword>
<keyword evidence="9" id="KW-0963">Cytoplasm</keyword>
<evidence type="ECO:0000256" key="9">
    <source>
        <dbReference type="HAMAP-Rule" id="MF_00148"/>
    </source>
</evidence>
<dbReference type="PANTHER" id="PTHR11264">
    <property type="entry name" value="URACIL-DNA GLYCOSYLASE"/>
    <property type="match status" value="1"/>
</dbReference>
<sequence length="226" mass="25563">MPLEAKITNQSWRDVLAEELKKPYLKELKQTLQEEKLQHTIYPTDENIFNAYNTTDFDNVKVVILGQDPYHGENQAHGLAFSVLNGVKHPPSLVNIFKELQDDIGCPYPTTSELTSWASQGVFLINAVLTVRAANAASHKDIGWEKFTDATIKAISEKKEHVVFILWGRPAQMKEKLIDQSKHLILKSPHPSPLSSYRGFFGSKPFSKTNEYLIANGKSPINWCLK</sequence>
<dbReference type="NCBIfam" id="NF003588">
    <property type="entry name" value="PRK05254.1-1"/>
    <property type="match status" value="1"/>
</dbReference>
<evidence type="ECO:0000256" key="4">
    <source>
        <dbReference type="ARBA" id="ARBA00012030"/>
    </source>
</evidence>
<reference evidence="13 14" key="1">
    <citation type="submission" date="2019-06" db="EMBL/GenBank/DDBJ databases">
        <title>Sulfurimonas gotlandica sp. nov., a chemoautotrophic and psychrotolerant epsilonproteobacterium isolated from a pelagic redoxcline, and an emended description of the genus Sulfurimonas.</title>
        <authorList>
            <person name="Wang S."/>
            <person name="Jiang L."/>
            <person name="Shao Z."/>
        </authorList>
    </citation>
    <scope>NUCLEOTIDE SEQUENCE [LARGE SCALE GENOMIC DNA]</scope>
    <source>
        <strain evidence="13 14">B2</strain>
    </source>
</reference>
<dbReference type="InterPro" id="IPR002043">
    <property type="entry name" value="UDG_fam1"/>
</dbReference>
<gene>
    <name evidence="9" type="primary">ung</name>
    <name evidence="13" type="ORF">FJR03_04040</name>
</gene>
<dbReference type="GO" id="GO:0097510">
    <property type="term" value="P:base-excision repair, AP site formation via deaminated base removal"/>
    <property type="evidence" value="ECO:0007669"/>
    <property type="project" value="TreeGrafter"/>
</dbReference>
<dbReference type="SMART" id="SM00986">
    <property type="entry name" value="UDG"/>
    <property type="match status" value="1"/>
</dbReference>
<evidence type="ECO:0000256" key="10">
    <source>
        <dbReference type="PROSITE-ProRule" id="PRU10072"/>
    </source>
</evidence>
<dbReference type="Gene3D" id="3.40.470.10">
    <property type="entry name" value="Uracil-DNA glycosylase-like domain"/>
    <property type="match status" value="1"/>
</dbReference>
<dbReference type="EC" id="3.2.2.27" evidence="4 9"/>
<dbReference type="SMART" id="SM00987">
    <property type="entry name" value="UreE_C"/>
    <property type="match status" value="1"/>
</dbReference>
<evidence type="ECO:0000256" key="8">
    <source>
        <dbReference type="ARBA" id="ARBA00023204"/>
    </source>
</evidence>
<comment type="similarity">
    <text evidence="3 9 11">Belongs to the uracil-DNA glycosylase (UDG) superfamily. UNG family.</text>
</comment>
<comment type="catalytic activity">
    <reaction evidence="1 9 11">
        <text>Hydrolyzes single-stranded DNA or mismatched double-stranded DNA and polynucleotides, releasing free uracil.</text>
        <dbReference type="EC" id="3.2.2.27"/>
    </reaction>
</comment>
<dbReference type="PROSITE" id="PS00130">
    <property type="entry name" value="U_DNA_GLYCOSYLASE"/>
    <property type="match status" value="1"/>
</dbReference>
<evidence type="ECO:0000313" key="13">
    <source>
        <dbReference type="EMBL" id="QOP40955.1"/>
    </source>
</evidence>
<evidence type="ECO:0000256" key="3">
    <source>
        <dbReference type="ARBA" id="ARBA00008184"/>
    </source>
</evidence>
<comment type="function">
    <text evidence="2 9 11">Excises uracil residues from the DNA which can arise as a result of misincorporation of dUMP residues by DNA polymerase or due to deamination of cytosine.</text>
</comment>
<keyword evidence="8 9" id="KW-0234">DNA repair</keyword>
<dbReference type="KEGG" id="smax:FJR03_04040"/>
<dbReference type="GO" id="GO:0005737">
    <property type="term" value="C:cytoplasm"/>
    <property type="evidence" value="ECO:0007669"/>
    <property type="project" value="UniProtKB-SubCell"/>
</dbReference>
<dbReference type="NCBIfam" id="TIGR00628">
    <property type="entry name" value="ung"/>
    <property type="match status" value="1"/>
</dbReference>
<organism evidence="13 14">
    <name type="scientific">Sulfurimonas marina</name>
    <dbReference type="NCBI Taxonomy" id="2590551"/>
    <lineage>
        <taxon>Bacteria</taxon>
        <taxon>Pseudomonadati</taxon>
        <taxon>Campylobacterota</taxon>
        <taxon>Epsilonproteobacteria</taxon>
        <taxon>Campylobacterales</taxon>
        <taxon>Sulfurimonadaceae</taxon>
        <taxon>Sulfurimonas</taxon>
    </lineage>
</organism>